<dbReference type="RefSeq" id="WP_094453576.1">
    <property type="nucleotide sequence ID" value="NZ_NOXU01000019.1"/>
</dbReference>
<accession>A0A255Z665</accession>
<proteinExistence type="predicted"/>
<reference evidence="1 2" key="1">
    <citation type="submission" date="2017-07" db="EMBL/GenBank/DDBJ databases">
        <title>Niveispirillum cyanobacteriorum sp. nov., isolated from cyanobacterial aggregates in a eutrophic lake.</title>
        <authorList>
            <person name="Cai H."/>
        </authorList>
    </citation>
    <scope>NUCLEOTIDE SEQUENCE [LARGE SCALE GENOMIC DNA]</scope>
    <source>
        <strain evidence="2">TH1-14</strain>
    </source>
</reference>
<dbReference type="Proteomes" id="UP000216998">
    <property type="component" value="Unassembled WGS sequence"/>
</dbReference>
<evidence type="ECO:0000313" key="1">
    <source>
        <dbReference type="EMBL" id="OYQ36958.1"/>
    </source>
</evidence>
<name>A0A255Z665_9PROT</name>
<dbReference type="EMBL" id="NOXU01000019">
    <property type="protein sequence ID" value="OYQ36958.1"/>
    <property type="molecule type" value="Genomic_DNA"/>
</dbReference>
<sequence length="67" mass="7032">MENKDLMLDDTLHGEASLGDLLSDPIAVLLMNRDGVAAEDVLHIVRVTAGRIASNDCGRAAKTISAA</sequence>
<gene>
    <name evidence="1" type="ORF">CHU95_02935</name>
</gene>
<comment type="caution">
    <text evidence="1">The sequence shown here is derived from an EMBL/GenBank/DDBJ whole genome shotgun (WGS) entry which is preliminary data.</text>
</comment>
<evidence type="ECO:0000313" key="2">
    <source>
        <dbReference type="Proteomes" id="UP000216998"/>
    </source>
</evidence>
<protein>
    <submittedName>
        <fullName evidence="1">Uncharacterized protein</fullName>
    </submittedName>
</protein>
<dbReference type="AlphaFoldDB" id="A0A255Z665"/>
<keyword evidence="2" id="KW-1185">Reference proteome</keyword>
<dbReference type="OrthoDB" id="7360359at2"/>
<organism evidence="1 2">
    <name type="scientific">Niveispirillum lacus</name>
    <dbReference type="NCBI Taxonomy" id="1981099"/>
    <lineage>
        <taxon>Bacteria</taxon>
        <taxon>Pseudomonadati</taxon>
        <taxon>Pseudomonadota</taxon>
        <taxon>Alphaproteobacteria</taxon>
        <taxon>Rhodospirillales</taxon>
        <taxon>Azospirillaceae</taxon>
        <taxon>Niveispirillum</taxon>
    </lineage>
</organism>